<protein>
    <submittedName>
        <fullName evidence="1">Uncharacterized protein</fullName>
    </submittedName>
</protein>
<name>A0A9Q1GQG6_9CARY</name>
<accession>A0A9Q1GQG6</accession>
<dbReference type="InterPro" id="IPR052343">
    <property type="entry name" value="Retrotransposon-Effector_Assoc"/>
</dbReference>
<dbReference type="PANTHER" id="PTHR46890">
    <property type="entry name" value="NON-LTR RETROLELEMENT REVERSE TRANSCRIPTASE-LIKE PROTEIN-RELATED"/>
    <property type="match status" value="1"/>
</dbReference>
<dbReference type="OrthoDB" id="1934719at2759"/>
<evidence type="ECO:0000313" key="2">
    <source>
        <dbReference type="Proteomes" id="UP001153076"/>
    </source>
</evidence>
<dbReference type="PANTHER" id="PTHR46890:SF23">
    <property type="entry name" value="OS12G0211100 PROTEIN"/>
    <property type="match status" value="1"/>
</dbReference>
<organism evidence="1 2">
    <name type="scientific">Carnegiea gigantea</name>
    <dbReference type="NCBI Taxonomy" id="171969"/>
    <lineage>
        <taxon>Eukaryota</taxon>
        <taxon>Viridiplantae</taxon>
        <taxon>Streptophyta</taxon>
        <taxon>Embryophyta</taxon>
        <taxon>Tracheophyta</taxon>
        <taxon>Spermatophyta</taxon>
        <taxon>Magnoliopsida</taxon>
        <taxon>eudicotyledons</taxon>
        <taxon>Gunneridae</taxon>
        <taxon>Pentapetalae</taxon>
        <taxon>Caryophyllales</taxon>
        <taxon>Cactineae</taxon>
        <taxon>Cactaceae</taxon>
        <taxon>Cactoideae</taxon>
        <taxon>Echinocereeae</taxon>
        <taxon>Carnegiea</taxon>
    </lineage>
</organism>
<dbReference type="AlphaFoldDB" id="A0A9Q1GQG6"/>
<reference evidence="1" key="1">
    <citation type="submission" date="2022-04" db="EMBL/GenBank/DDBJ databases">
        <title>Carnegiea gigantea Genome sequencing and assembly v2.</title>
        <authorList>
            <person name="Copetti D."/>
            <person name="Sanderson M.J."/>
            <person name="Burquez A."/>
            <person name="Wojciechowski M.F."/>
        </authorList>
    </citation>
    <scope>NUCLEOTIDE SEQUENCE</scope>
    <source>
        <strain evidence="1">SGP5-SGP5p</strain>
        <tissue evidence="1">Aerial part</tissue>
    </source>
</reference>
<sequence>MFQYCDMWSKHKDFADIITADMHIMCNSPMHSLCKYLNMVRTPLRRLNKEHFSDLKDQQLRARKNPKLLQQECQQHPGDNFRTQQEKGARDKYISIISSSMELQCKLEWIKYGDDTTRLFYAKAKQRKLSSYIYTLKDQERGLVEGFEQVGHTMFHFYRNLLGEQSLTRSAIDMEDNVLTNEQQVRMYRSFLCNDIKNALWSIPNHKSPGPDSYSSGFFKFTWDQTGLLVCSAVQDFFKTATMLREVSATKFILIPKIQNPQHANGFRPITCCNVIYKCITKLIFQRIK</sequence>
<dbReference type="EMBL" id="JAKOGI010001936">
    <property type="protein sequence ID" value="KAJ8423582.1"/>
    <property type="molecule type" value="Genomic_DNA"/>
</dbReference>
<evidence type="ECO:0000313" key="1">
    <source>
        <dbReference type="EMBL" id="KAJ8423582.1"/>
    </source>
</evidence>
<keyword evidence="2" id="KW-1185">Reference proteome</keyword>
<gene>
    <name evidence="1" type="ORF">Cgig2_002911</name>
</gene>
<dbReference type="Proteomes" id="UP001153076">
    <property type="component" value="Unassembled WGS sequence"/>
</dbReference>
<comment type="caution">
    <text evidence="1">The sequence shown here is derived from an EMBL/GenBank/DDBJ whole genome shotgun (WGS) entry which is preliminary data.</text>
</comment>
<proteinExistence type="predicted"/>